<keyword evidence="5" id="KW-1185">Reference proteome</keyword>
<evidence type="ECO:0000313" key="5">
    <source>
        <dbReference type="Proteomes" id="UP001600107"/>
    </source>
</evidence>
<feature type="domain" description="Aminotransferase class I/classII large" evidence="3">
    <location>
        <begin position="166"/>
        <end position="337"/>
    </location>
</feature>
<proteinExistence type="predicted"/>
<dbReference type="Proteomes" id="UP001600107">
    <property type="component" value="Unassembled WGS sequence"/>
</dbReference>
<dbReference type="InterPro" id="IPR004839">
    <property type="entry name" value="Aminotransferase_I/II_large"/>
</dbReference>
<reference evidence="4 5" key="1">
    <citation type="submission" date="2024-06" db="EMBL/GenBank/DDBJ databases">
        <title>Flavobacterium spp. isolated from glacier.</title>
        <authorList>
            <person name="Han D."/>
        </authorList>
    </citation>
    <scope>NUCLEOTIDE SEQUENCE [LARGE SCALE GENOMIC DNA]</scope>
    <source>
        <strain evidence="4 5">ZS1P70</strain>
    </source>
</reference>
<dbReference type="PANTHER" id="PTHR13693">
    <property type="entry name" value="CLASS II AMINOTRANSFERASE/8-AMINO-7-OXONONANOATE SYNTHASE"/>
    <property type="match status" value="1"/>
</dbReference>
<name>A0ABW6I1W8_9FLAO</name>
<gene>
    <name evidence="4" type="ORF">ACFX5F_03075</name>
</gene>
<dbReference type="PANTHER" id="PTHR13693:SF3">
    <property type="entry name" value="LD36009P"/>
    <property type="match status" value="1"/>
</dbReference>
<dbReference type="Gene3D" id="3.90.1150.10">
    <property type="entry name" value="Aspartate Aminotransferase, domain 1"/>
    <property type="match status" value="1"/>
</dbReference>
<keyword evidence="4" id="KW-0032">Aminotransferase</keyword>
<dbReference type="InterPro" id="IPR050087">
    <property type="entry name" value="AON_synthase_class-II"/>
</dbReference>
<dbReference type="RefSeq" id="WP_379849806.1">
    <property type="nucleotide sequence ID" value="NZ_JBHZPY010000002.1"/>
</dbReference>
<dbReference type="SUPFAM" id="SSF53383">
    <property type="entry name" value="PLP-dependent transferases"/>
    <property type="match status" value="1"/>
</dbReference>
<dbReference type="InterPro" id="IPR015424">
    <property type="entry name" value="PyrdxlP-dep_Trfase"/>
</dbReference>
<evidence type="ECO:0000256" key="1">
    <source>
        <dbReference type="ARBA" id="ARBA00001933"/>
    </source>
</evidence>
<comment type="cofactor">
    <cofactor evidence="1">
        <name>pyridoxal 5'-phosphate</name>
        <dbReference type="ChEBI" id="CHEBI:597326"/>
    </cofactor>
</comment>
<dbReference type="Pfam" id="PF00155">
    <property type="entry name" value="Aminotran_1_2"/>
    <property type="match status" value="1"/>
</dbReference>
<dbReference type="Gene3D" id="3.40.640.10">
    <property type="entry name" value="Type I PLP-dependent aspartate aminotransferase-like (Major domain)"/>
    <property type="match status" value="1"/>
</dbReference>
<organism evidence="4 5">
    <name type="scientific">Flavobacterium zhoui</name>
    <dbReference type="NCBI Taxonomy" id="3230414"/>
    <lineage>
        <taxon>Bacteria</taxon>
        <taxon>Pseudomonadati</taxon>
        <taxon>Bacteroidota</taxon>
        <taxon>Flavobacteriia</taxon>
        <taxon>Flavobacteriales</taxon>
        <taxon>Flavobacteriaceae</taxon>
        <taxon>Flavobacterium</taxon>
    </lineage>
</organism>
<accession>A0ABW6I1W8</accession>
<dbReference type="EMBL" id="JBHZPY010000002">
    <property type="protein sequence ID" value="MFE3870199.1"/>
    <property type="molecule type" value="Genomic_DNA"/>
</dbReference>
<protein>
    <submittedName>
        <fullName evidence="4">Aminotransferase class I/II-fold pyridoxal phosphate-dependent enzyme</fullName>
    </submittedName>
</protein>
<dbReference type="GO" id="GO:0008483">
    <property type="term" value="F:transaminase activity"/>
    <property type="evidence" value="ECO:0007669"/>
    <property type="project" value="UniProtKB-KW"/>
</dbReference>
<evidence type="ECO:0000259" key="3">
    <source>
        <dbReference type="Pfam" id="PF00155"/>
    </source>
</evidence>
<sequence>MKVNQSPDRTIEIDNEEYLYFGGTAYLGLPTHPEFQKLLIKNILQWGTAYGSSRSANIQLSAYENGERFLAKFIKAEAALTVSSGMLAGKLLIEALTPETDCFFHFPDTHTAIKAPNSLPVFIGNKLNPRLLDNVNEKITILTDAVPFFNVKPIDLSVLNLIRPNKEITLVIDESHSLGILGTNGCGIFSNIDLPNIKRKIISSSLGKAFGLTGGVIASDSEFINQMATHDTFVASAGMNAAFVQTMADASAIHLQQYQKLKNNLNYIDVHLIKNKEVRFDPNYPLIYPEIEGINEIFTANKIIMTNFKYPTDTKDLNRIVITANHKKEDLDKILQILNQNQF</sequence>
<evidence type="ECO:0000256" key="2">
    <source>
        <dbReference type="ARBA" id="ARBA00022679"/>
    </source>
</evidence>
<dbReference type="InterPro" id="IPR015421">
    <property type="entry name" value="PyrdxlP-dep_Trfase_major"/>
</dbReference>
<dbReference type="InterPro" id="IPR015422">
    <property type="entry name" value="PyrdxlP-dep_Trfase_small"/>
</dbReference>
<keyword evidence="2" id="KW-0808">Transferase</keyword>
<comment type="caution">
    <text evidence="4">The sequence shown here is derived from an EMBL/GenBank/DDBJ whole genome shotgun (WGS) entry which is preliminary data.</text>
</comment>
<evidence type="ECO:0000313" key="4">
    <source>
        <dbReference type="EMBL" id="MFE3870199.1"/>
    </source>
</evidence>